<dbReference type="GO" id="GO:0016787">
    <property type="term" value="F:hydrolase activity"/>
    <property type="evidence" value="ECO:0007669"/>
    <property type="project" value="UniProtKB-KW"/>
</dbReference>
<dbReference type="RefSeq" id="WP_005549418.1">
    <property type="nucleotide sequence ID" value="NZ_JAMDLX010000042.1"/>
</dbReference>
<gene>
    <name evidence="1" type="ORF">M5X12_14265</name>
</gene>
<dbReference type="Gene3D" id="3.40.50.1820">
    <property type="entry name" value="alpha/beta hydrolase"/>
    <property type="match status" value="1"/>
</dbReference>
<dbReference type="GeneID" id="94490951"/>
<dbReference type="Proteomes" id="UP001527181">
    <property type="component" value="Unassembled WGS sequence"/>
</dbReference>
<protein>
    <submittedName>
        <fullName evidence="1">Alpha/beta hydrolase</fullName>
    </submittedName>
</protein>
<dbReference type="InterPro" id="IPR029058">
    <property type="entry name" value="AB_hydrolase_fold"/>
</dbReference>
<proteinExistence type="predicted"/>
<organism evidence="1 2">
    <name type="scientific">Paenibacillus alvei</name>
    <name type="common">Bacillus alvei</name>
    <dbReference type="NCBI Taxonomy" id="44250"/>
    <lineage>
        <taxon>Bacteria</taxon>
        <taxon>Bacillati</taxon>
        <taxon>Bacillota</taxon>
        <taxon>Bacilli</taxon>
        <taxon>Bacillales</taxon>
        <taxon>Paenibacillaceae</taxon>
        <taxon>Paenibacillus</taxon>
    </lineage>
</organism>
<evidence type="ECO:0000313" key="2">
    <source>
        <dbReference type="Proteomes" id="UP001527181"/>
    </source>
</evidence>
<dbReference type="EMBL" id="JAMDNP010000023">
    <property type="protein sequence ID" value="MCY9761737.1"/>
    <property type="molecule type" value="Genomic_DNA"/>
</dbReference>
<accession>A0ABT4GYE1</accession>
<reference evidence="1 2" key="1">
    <citation type="submission" date="2022-05" db="EMBL/GenBank/DDBJ databases">
        <title>Genome Sequencing of Bee-Associated Microbes.</title>
        <authorList>
            <person name="Dunlap C."/>
        </authorList>
    </citation>
    <scope>NUCLEOTIDE SEQUENCE [LARGE SCALE GENOMIC DNA]</scope>
    <source>
        <strain evidence="1 2">NRRL B-04010</strain>
    </source>
</reference>
<sequence>MIRFSLGGPIYQTVMASNYRDLFIEMHTQYFTRVFMEWRSFDVVWPQPPAIKRLEKIAVPSLFVSGTVEWSDMYEIANEFKRVQQIAFAVIEGADHMVPLTHSKELAAHIRSFLESNS</sequence>
<dbReference type="SUPFAM" id="SSF53474">
    <property type="entry name" value="alpha/beta-Hydrolases"/>
    <property type="match status" value="1"/>
</dbReference>
<keyword evidence="1" id="KW-0378">Hydrolase</keyword>
<name>A0ABT4GYE1_PAEAL</name>
<evidence type="ECO:0000313" key="1">
    <source>
        <dbReference type="EMBL" id="MCY9761737.1"/>
    </source>
</evidence>
<keyword evidence="2" id="KW-1185">Reference proteome</keyword>
<comment type="caution">
    <text evidence="1">The sequence shown here is derived from an EMBL/GenBank/DDBJ whole genome shotgun (WGS) entry which is preliminary data.</text>
</comment>